<dbReference type="Proteomes" id="UP000499080">
    <property type="component" value="Unassembled WGS sequence"/>
</dbReference>
<gene>
    <name evidence="1" type="ORF">AVEN_179360_1</name>
</gene>
<comment type="caution">
    <text evidence="1">The sequence shown here is derived from an EMBL/GenBank/DDBJ whole genome shotgun (WGS) entry which is preliminary data.</text>
</comment>
<dbReference type="EMBL" id="BGPR01001649">
    <property type="protein sequence ID" value="GBM58820.1"/>
    <property type="molecule type" value="Genomic_DNA"/>
</dbReference>
<sequence length="383" mass="44086">MMESLPVPSKLRLLRRRGRKWTNQEAFHYLKTSMKWLEEQEECDAIQLLSLIRIPKSWIKSRFKEVALQNSQERLENSLEARYIFELMPKIDLKRCMEHGIYAVEIQDSNGSVGYCCEVFSERKICGFVPKIEDPEIFENLRVNKIELSDVTCNENEIDLLIGADLIGKLLTGRCIQLNFGLAALHTKLGWAVIGKETGLYSSDDNPVMDSVQTVLSLYVNNASLRELWDIESLGIREPIENVSKTKAFDEQLKEFHEKLAVLPDGRNEVELLWKLDARTNLSDNKEFALKRRENAILRARNKGMTCLCFLFCMFFSHFINNFNKSSVSKTSKLFLSEIVGAETVLIRLIQGQYFSGANAVPSVDVFKDENGILRFKSRKNMY</sequence>
<dbReference type="OrthoDB" id="6467831at2759"/>
<organism evidence="1 2">
    <name type="scientific">Araneus ventricosus</name>
    <name type="common">Orbweaver spider</name>
    <name type="synonym">Epeira ventricosa</name>
    <dbReference type="NCBI Taxonomy" id="182803"/>
    <lineage>
        <taxon>Eukaryota</taxon>
        <taxon>Metazoa</taxon>
        <taxon>Ecdysozoa</taxon>
        <taxon>Arthropoda</taxon>
        <taxon>Chelicerata</taxon>
        <taxon>Arachnida</taxon>
        <taxon>Araneae</taxon>
        <taxon>Araneomorphae</taxon>
        <taxon>Entelegynae</taxon>
        <taxon>Araneoidea</taxon>
        <taxon>Araneidae</taxon>
        <taxon>Araneus</taxon>
    </lineage>
</organism>
<name>A0A4Y2GYG6_ARAVE</name>
<keyword evidence="2" id="KW-1185">Reference proteome</keyword>
<reference evidence="1 2" key="1">
    <citation type="journal article" date="2019" name="Sci. Rep.">
        <title>Orb-weaving spider Araneus ventricosus genome elucidates the spidroin gene catalogue.</title>
        <authorList>
            <person name="Kono N."/>
            <person name="Nakamura H."/>
            <person name="Ohtoshi R."/>
            <person name="Moran D.A.P."/>
            <person name="Shinohara A."/>
            <person name="Yoshida Y."/>
            <person name="Fujiwara M."/>
            <person name="Mori M."/>
            <person name="Tomita M."/>
            <person name="Arakawa K."/>
        </authorList>
    </citation>
    <scope>NUCLEOTIDE SEQUENCE [LARGE SCALE GENOMIC DNA]</scope>
</reference>
<dbReference type="AlphaFoldDB" id="A0A4Y2GYG6"/>
<proteinExistence type="predicted"/>
<accession>A0A4Y2GYG6</accession>
<evidence type="ECO:0000313" key="1">
    <source>
        <dbReference type="EMBL" id="GBM58820.1"/>
    </source>
</evidence>
<evidence type="ECO:0008006" key="3">
    <source>
        <dbReference type="Google" id="ProtNLM"/>
    </source>
</evidence>
<evidence type="ECO:0000313" key="2">
    <source>
        <dbReference type="Proteomes" id="UP000499080"/>
    </source>
</evidence>
<protein>
    <recommendedName>
        <fullName evidence="3">Peptidase aspartic putative domain-containing protein</fullName>
    </recommendedName>
</protein>